<dbReference type="Gene3D" id="3.30.40.10">
    <property type="entry name" value="Zinc/RING finger domain, C3HC4 (zinc finger)"/>
    <property type="match status" value="1"/>
</dbReference>
<keyword evidence="5" id="KW-0863">Zinc-finger</keyword>
<dbReference type="Pfam" id="PF00856">
    <property type="entry name" value="SET"/>
    <property type="match status" value="1"/>
</dbReference>
<keyword evidence="4" id="KW-0479">Metal-binding</keyword>
<evidence type="ECO:0000256" key="6">
    <source>
        <dbReference type="ARBA" id="ARBA00022833"/>
    </source>
</evidence>
<keyword evidence="11" id="KW-1185">Reference proteome</keyword>
<dbReference type="SMART" id="SM00317">
    <property type="entry name" value="SET"/>
    <property type="match status" value="1"/>
</dbReference>
<reference evidence="10 11" key="1">
    <citation type="submission" date="2024-01" db="EMBL/GenBank/DDBJ databases">
        <title>The complete chloroplast genome sequence of Lithospermum erythrorhizon: insights into the phylogenetic relationship among Boraginaceae species and the maternal lineages of purple gromwells.</title>
        <authorList>
            <person name="Okada T."/>
            <person name="Watanabe K."/>
        </authorList>
    </citation>
    <scope>NUCLEOTIDE SEQUENCE [LARGE SCALE GENOMIC DNA]</scope>
</reference>
<feature type="domain" description="SET" evidence="7">
    <location>
        <begin position="199"/>
        <end position="316"/>
    </location>
</feature>
<accession>A0AAV3R2H1</accession>
<organism evidence="10 11">
    <name type="scientific">Lithospermum erythrorhizon</name>
    <name type="common">Purple gromwell</name>
    <name type="synonym">Lithospermum officinale var. erythrorhizon</name>
    <dbReference type="NCBI Taxonomy" id="34254"/>
    <lineage>
        <taxon>Eukaryota</taxon>
        <taxon>Viridiplantae</taxon>
        <taxon>Streptophyta</taxon>
        <taxon>Embryophyta</taxon>
        <taxon>Tracheophyta</taxon>
        <taxon>Spermatophyta</taxon>
        <taxon>Magnoliopsida</taxon>
        <taxon>eudicotyledons</taxon>
        <taxon>Gunneridae</taxon>
        <taxon>Pentapetalae</taxon>
        <taxon>asterids</taxon>
        <taxon>lamiids</taxon>
        <taxon>Boraginales</taxon>
        <taxon>Boraginaceae</taxon>
        <taxon>Boraginoideae</taxon>
        <taxon>Lithospermeae</taxon>
        <taxon>Lithospermum</taxon>
    </lineage>
</organism>
<dbReference type="EMBL" id="BAABME010024620">
    <property type="protein sequence ID" value="GAA0170569.1"/>
    <property type="molecule type" value="Genomic_DNA"/>
</dbReference>
<dbReference type="AlphaFoldDB" id="A0AAV3R2H1"/>
<dbReference type="GO" id="GO:0032259">
    <property type="term" value="P:methylation"/>
    <property type="evidence" value="ECO:0007669"/>
    <property type="project" value="UniProtKB-KW"/>
</dbReference>
<dbReference type="Pfam" id="PF13832">
    <property type="entry name" value="zf-HC5HC2H_2"/>
    <property type="match status" value="1"/>
</dbReference>
<sequence length="341" mass="38850">MEPAVGIYRIPSTDFLKECVICKQVHGSCIQCCRCPTFFHTTCALQAGYRMELHCSEKNGAQVTKWRSYCAAHSAPNVENVLVMHTPSGVFATKNMLQGQQNPDQCLRASRLIRTSETCEASVTEIHIDSDPLSSARCRILKRSTKKVNGQEAVCHRVMGSRHHPLDLLDRLNFHESEDAKAFPTFKERLNHLQKTENLRVCFGKSGIHGWGLFARRNIQEGEMVIEYRGEQVRCIVADAREVRYQSEGKDCYLFKISDEFVIDATNKGNIARLINHSCMPNCYARIMNLDNEERRIILIAKTNLSAGDELTYDYLFDPDEHEDLKVPCLCQAPNCRKFIN</sequence>
<dbReference type="InterPro" id="IPR003616">
    <property type="entry name" value="Post-SET_dom"/>
</dbReference>
<keyword evidence="3" id="KW-0949">S-adenosyl-L-methionine</keyword>
<dbReference type="CDD" id="cd10518">
    <property type="entry name" value="SET_SETD1-like"/>
    <property type="match status" value="1"/>
</dbReference>
<name>A0AAV3R2H1_LITER</name>
<evidence type="ECO:0000256" key="5">
    <source>
        <dbReference type="ARBA" id="ARBA00022771"/>
    </source>
</evidence>
<evidence type="ECO:0000259" key="7">
    <source>
        <dbReference type="PROSITE" id="PS50280"/>
    </source>
</evidence>
<evidence type="ECO:0000259" key="9">
    <source>
        <dbReference type="PROSITE" id="PS51805"/>
    </source>
</evidence>
<dbReference type="InterPro" id="IPR034732">
    <property type="entry name" value="EPHD"/>
</dbReference>
<dbReference type="InterPro" id="IPR001214">
    <property type="entry name" value="SET_dom"/>
</dbReference>
<protein>
    <submittedName>
        <fullName evidence="10">Zinc finger transcription factor</fullName>
    </submittedName>
</protein>
<feature type="domain" description="Post-SET" evidence="8">
    <location>
        <begin position="325"/>
        <end position="341"/>
    </location>
</feature>
<evidence type="ECO:0000256" key="3">
    <source>
        <dbReference type="ARBA" id="ARBA00022691"/>
    </source>
</evidence>
<keyword evidence="1" id="KW-0489">Methyltransferase</keyword>
<dbReference type="PANTHER" id="PTHR13793:SF92">
    <property type="entry name" value="HISTONE-LYSINE N-METHYLTRANSFERASE ATX3"/>
    <property type="match status" value="1"/>
</dbReference>
<dbReference type="GO" id="GO:0005634">
    <property type="term" value="C:nucleus"/>
    <property type="evidence" value="ECO:0007669"/>
    <property type="project" value="UniProtKB-ARBA"/>
</dbReference>
<dbReference type="SUPFAM" id="SSF82199">
    <property type="entry name" value="SET domain"/>
    <property type="match status" value="1"/>
</dbReference>
<evidence type="ECO:0000259" key="8">
    <source>
        <dbReference type="PROSITE" id="PS50868"/>
    </source>
</evidence>
<evidence type="ECO:0000256" key="2">
    <source>
        <dbReference type="ARBA" id="ARBA00022679"/>
    </source>
</evidence>
<gene>
    <name evidence="10" type="ORF">LIER_40984</name>
</gene>
<evidence type="ECO:0000256" key="4">
    <source>
        <dbReference type="ARBA" id="ARBA00022723"/>
    </source>
</evidence>
<keyword evidence="2" id="KW-0808">Transferase</keyword>
<feature type="domain" description="PHD-type" evidence="9">
    <location>
        <begin position="1"/>
        <end position="74"/>
    </location>
</feature>
<dbReference type="PROSITE" id="PS50868">
    <property type="entry name" value="POST_SET"/>
    <property type="match status" value="1"/>
</dbReference>
<proteinExistence type="predicted"/>
<keyword evidence="6" id="KW-0862">Zinc</keyword>
<dbReference type="PROSITE" id="PS50280">
    <property type="entry name" value="SET"/>
    <property type="match status" value="1"/>
</dbReference>
<dbReference type="InterPro" id="IPR013083">
    <property type="entry name" value="Znf_RING/FYVE/PHD"/>
</dbReference>
<evidence type="ECO:0000256" key="1">
    <source>
        <dbReference type="ARBA" id="ARBA00022603"/>
    </source>
</evidence>
<dbReference type="GO" id="GO:0008168">
    <property type="term" value="F:methyltransferase activity"/>
    <property type="evidence" value="ECO:0007669"/>
    <property type="project" value="UniProtKB-KW"/>
</dbReference>
<dbReference type="InterPro" id="IPR050701">
    <property type="entry name" value="Histone_Mod_Regulator"/>
</dbReference>
<dbReference type="GO" id="GO:0008270">
    <property type="term" value="F:zinc ion binding"/>
    <property type="evidence" value="ECO:0007669"/>
    <property type="project" value="UniProtKB-KW"/>
</dbReference>
<dbReference type="PANTHER" id="PTHR13793">
    <property type="entry name" value="PHD FINGER PROTEINS"/>
    <property type="match status" value="1"/>
</dbReference>
<dbReference type="Proteomes" id="UP001454036">
    <property type="component" value="Unassembled WGS sequence"/>
</dbReference>
<evidence type="ECO:0000313" key="10">
    <source>
        <dbReference type="EMBL" id="GAA0170569.1"/>
    </source>
</evidence>
<dbReference type="SMART" id="SM00508">
    <property type="entry name" value="PostSET"/>
    <property type="match status" value="1"/>
</dbReference>
<comment type="caution">
    <text evidence="10">The sequence shown here is derived from an EMBL/GenBank/DDBJ whole genome shotgun (WGS) entry which is preliminary data.</text>
</comment>
<dbReference type="InterPro" id="IPR046341">
    <property type="entry name" value="SET_dom_sf"/>
</dbReference>
<evidence type="ECO:0000313" key="11">
    <source>
        <dbReference type="Proteomes" id="UP001454036"/>
    </source>
</evidence>
<dbReference type="Gene3D" id="2.170.270.10">
    <property type="entry name" value="SET domain"/>
    <property type="match status" value="1"/>
</dbReference>
<dbReference type="PROSITE" id="PS51805">
    <property type="entry name" value="EPHD"/>
    <property type="match status" value="1"/>
</dbReference>
<dbReference type="FunFam" id="2.170.270.10:FF:000058">
    <property type="entry name" value="Histone-lysine N-methyltransferase"/>
    <property type="match status" value="1"/>
</dbReference>
<dbReference type="GO" id="GO:0006357">
    <property type="term" value="P:regulation of transcription by RNA polymerase II"/>
    <property type="evidence" value="ECO:0007669"/>
    <property type="project" value="TreeGrafter"/>
</dbReference>